<name>A0A5C3NUL6_9APHY</name>
<sequence>MAPAAAAKQPGATEDVQVNAMNEMQNCIRDASSSVQALHGQPLAVILAPAAGTGTALATTEEISDILVDIINLVSSAVSSVISSVVGVVGGVLGGVLGLVGGVLGGLIGGLGGLLGGLGGLIGGLGGGIILVGERDAAVVASLIPKTLGL</sequence>
<keyword evidence="1" id="KW-0472">Membrane</keyword>
<dbReference type="EMBL" id="ML211813">
    <property type="protein sequence ID" value="TFK80257.1"/>
    <property type="molecule type" value="Genomic_DNA"/>
</dbReference>
<evidence type="ECO:0000313" key="3">
    <source>
        <dbReference type="Proteomes" id="UP000308197"/>
    </source>
</evidence>
<reference evidence="2 3" key="1">
    <citation type="journal article" date="2019" name="Nat. Ecol. Evol.">
        <title>Megaphylogeny resolves global patterns of mushroom evolution.</title>
        <authorList>
            <person name="Varga T."/>
            <person name="Krizsan K."/>
            <person name="Foldi C."/>
            <person name="Dima B."/>
            <person name="Sanchez-Garcia M."/>
            <person name="Sanchez-Ramirez S."/>
            <person name="Szollosi G.J."/>
            <person name="Szarkandi J.G."/>
            <person name="Papp V."/>
            <person name="Albert L."/>
            <person name="Andreopoulos W."/>
            <person name="Angelini C."/>
            <person name="Antonin V."/>
            <person name="Barry K.W."/>
            <person name="Bougher N.L."/>
            <person name="Buchanan P."/>
            <person name="Buyck B."/>
            <person name="Bense V."/>
            <person name="Catcheside P."/>
            <person name="Chovatia M."/>
            <person name="Cooper J."/>
            <person name="Damon W."/>
            <person name="Desjardin D."/>
            <person name="Finy P."/>
            <person name="Geml J."/>
            <person name="Haridas S."/>
            <person name="Hughes K."/>
            <person name="Justo A."/>
            <person name="Karasinski D."/>
            <person name="Kautmanova I."/>
            <person name="Kiss B."/>
            <person name="Kocsube S."/>
            <person name="Kotiranta H."/>
            <person name="LaButti K.M."/>
            <person name="Lechner B.E."/>
            <person name="Liimatainen K."/>
            <person name="Lipzen A."/>
            <person name="Lukacs Z."/>
            <person name="Mihaltcheva S."/>
            <person name="Morgado L.N."/>
            <person name="Niskanen T."/>
            <person name="Noordeloos M.E."/>
            <person name="Ohm R.A."/>
            <person name="Ortiz-Santana B."/>
            <person name="Ovrebo C."/>
            <person name="Racz N."/>
            <person name="Riley R."/>
            <person name="Savchenko A."/>
            <person name="Shiryaev A."/>
            <person name="Soop K."/>
            <person name="Spirin V."/>
            <person name="Szebenyi C."/>
            <person name="Tomsovsky M."/>
            <person name="Tulloss R.E."/>
            <person name="Uehling J."/>
            <person name="Grigoriev I.V."/>
            <person name="Vagvolgyi C."/>
            <person name="Papp T."/>
            <person name="Martin F.M."/>
            <person name="Miettinen O."/>
            <person name="Hibbett D.S."/>
            <person name="Nagy L.G."/>
        </authorList>
    </citation>
    <scope>NUCLEOTIDE SEQUENCE [LARGE SCALE GENOMIC DNA]</scope>
    <source>
        <strain evidence="2 3">HHB13444</strain>
    </source>
</reference>
<protein>
    <submittedName>
        <fullName evidence="2">Uncharacterized protein</fullName>
    </submittedName>
</protein>
<feature type="transmembrane region" description="Helical" evidence="1">
    <location>
        <begin position="114"/>
        <end position="133"/>
    </location>
</feature>
<dbReference type="AlphaFoldDB" id="A0A5C3NUL6"/>
<feature type="transmembrane region" description="Helical" evidence="1">
    <location>
        <begin position="85"/>
        <end position="108"/>
    </location>
</feature>
<keyword evidence="1" id="KW-1133">Transmembrane helix</keyword>
<accession>A0A5C3NUL6</accession>
<keyword evidence="3" id="KW-1185">Reference proteome</keyword>
<keyword evidence="1" id="KW-0812">Transmembrane</keyword>
<proteinExistence type="predicted"/>
<evidence type="ECO:0000256" key="1">
    <source>
        <dbReference type="SAM" id="Phobius"/>
    </source>
</evidence>
<dbReference type="Proteomes" id="UP000308197">
    <property type="component" value="Unassembled WGS sequence"/>
</dbReference>
<gene>
    <name evidence="2" type="ORF">K466DRAFT_667759</name>
</gene>
<evidence type="ECO:0000313" key="2">
    <source>
        <dbReference type="EMBL" id="TFK80257.1"/>
    </source>
</evidence>
<dbReference type="InParanoid" id="A0A5C3NUL6"/>
<organism evidence="2 3">
    <name type="scientific">Polyporus arcularius HHB13444</name>
    <dbReference type="NCBI Taxonomy" id="1314778"/>
    <lineage>
        <taxon>Eukaryota</taxon>
        <taxon>Fungi</taxon>
        <taxon>Dikarya</taxon>
        <taxon>Basidiomycota</taxon>
        <taxon>Agaricomycotina</taxon>
        <taxon>Agaricomycetes</taxon>
        <taxon>Polyporales</taxon>
        <taxon>Polyporaceae</taxon>
        <taxon>Polyporus</taxon>
    </lineage>
</organism>